<evidence type="ECO:0000313" key="1">
    <source>
        <dbReference type="EMBL" id="AKS46866.1"/>
    </source>
</evidence>
<reference evidence="1 2" key="1">
    <citation type="journal article" date="2015" name="Genome Announc.">
        <title>Closed Genome Sequence of Octadecabacter temperatus SB1, the First Mesophilic Species of the Genus Octadecabacter.</title>
        <authorList>
            <person name="Voget S."/>
            <person name="Billerbeck S."/>
            <person name="Simon M."/>
            <person name="Daniel R."/>
        </authorList>
    </citation>
    <scope>NUCLEOTIDE SEQUENCE [LARGE SCALE GENOMIC DNA]</scope>
    <source>
        <strain evidence="1 2">SB1</strain>
    </source>
</reference>
<keyword evidence="2" id="KW-1185">Reference proteome</keyword>
<dbReference type="KEGG" id="otm:OSB_23300"/>
<name>A0A0K0Y7K7_9RHOB</name>
<accession>A0A0K0Y7K7</accession>
<proteinExistence type="predicted"/>
<protein>
    <submittedName>
        <fullName evidence="1">Uncharacterized protein</fullName>
    </submittedName>
</protein>
<dbReference type="AlphaFoldDB" id="A0A0K0Y7K7"/>
<dbReference type="EMBL" id="CP012160">
    <property type="protein sequence ID" value="AKS46866.1"/>
    <property type="molecule type" value="Genomic_DNA"/>
</dbReference>
<dbReference type="Proteomes" id="UP000067444">
    <property type="component" value="Chromosome"/>
</dbReference>
<evidence type="ECO:0000313" key="2">
    <source>
        <dbReference type="Proteomes" id="UP000067444"/>
    </source>
</evidence>
<gene>
    <name evidence="1" type="ORF">OSB_23300</name>
</gene>
<sequence length="130" mass="14336">MVWAMLAFALFITWGLEASNDPPLLGRVLVWGMLGLAMWSLIYNPKHGIDLSDSELTIISMGKPRTIKLADIDHLSVRDSGGDLGFRFRLHMKQSKPIELSFAALPSARKLGAELEARGVTVDIKTIFGI</sequence>
<organism evidence="1 2">
    <name type="scientific">Octadecabacter temperatus</name>
    <dbReference type="NCBI Taxonomy" id="1458307"/>
    <lineage>
        <taxon>Bacteria</taxon>
        <taxon>Pseudomonadati</taxon>
        <taxon>Pseudomonadota</taxon>
        <taxon>Alphaproteobacteria</taxon>
        <taxon>Rhodobacterales</taxon>
        <taxon>Roseobacteraceae</taxon>
        <taxon>Octadecabacter</taxon>
    </lineage>
</organism>